<dbReference type="PATRIC" id="fig|29423.5.peg.632"/>
<keyword evidence="4" id="KW-0050">Antiport</keyword>
<feature type="transmembrane region" description="Helical" evidence="9">
    <location>
        <begin position="181"/>
        <end position="204"/>
    </location>
</feature>
<evidence type="ECO:0000256" key="6">
    <source>
        <dbReference type="ARBA" id="ARBA00022989"/>
    </source>
</evidence>
<dbReference type="AlphaFoldDB" id="A0A0W0XFT5"/>
<sequence>MHDGTVFYTIFLIFGGAAAFSTVVLYTRQSLLVAYILLGAALGPWGLQLVPDLSAVQQVGDMGIVFLLFLLGLHLQPQNLVHMLKKVTWIALFSSIFFAIIAYFIGRWFGLTNAESWLLGAAMMFSSTIIGLKLLPTTILHHQHTGEVMISVLLMQDLIAIVVLILINGAQEGSGLSWNDLVLVGVALPSLILSAFAAERYILVKLLARFDRTQEYVFLLSIGWCLGLSILANQLGLSEDIGAFVAGVALAASPISLFIAESLKPLRDFFLVMFFFSVGATFNFGFAAQVVIPALILAVLMLLLKPLCFYFLLIKAGEKKRVSKEVGIRLGQGSEFSLLVASIALNSHLISDVASNLIQATTILTFIVSSYVVVLKYPTPMSLSEKMRKD</sequence>
<keyword evidence="5 9" id="KW-0812">Transmembrane</keyword>
<proteinExistence type="inferred from homology"/>
<keyword evidence="6 9" id="KW-1133">Transmembrane helix</keyword>
<feature type="transmembrane region" description="Helical" evidence="9">
    <location>
        <begin position="294"/>
        <end position="314"/>
    </location>
</feature>
<dbReference type="Pfam" id="PF00999">
    <property type="entry name" value="Na_H_Exchanger"/>
    <property type="match status" value="1"/>
</dbReference>
<feature type="transmembrane region" description="Helical" evidence="9">
    <location>
        <begin position="56"/>
        <end position="75"/>
    </location>
</feature>
<feature type="transmembrane region" description="Helical" evidence="9">
    <location>
        <begin position="32"/>
        <end position="50"/>
    </location>
</feature>
<evidence type="ECO:0000313" key="11">
    <source>
        <dbReference type="EMBL" id="KTD43433.1"/>
    </source>
</evidence>
<evidence type="ECO:0000259" key="10">
    <source>
        <dbReference type="Pfam" id="PF00999"/>
    </source>
</evidence>
<dbReference type="InterPro" id="IPR006153">
    <property type="entry name" value="Cation/H_exchanger_TM"/>
</dbReference>
<feature type="transmembrane region" description="Helical" evidence="9">
    <location>
        <begin position="216"/>
        <end position="235"/>
    </location>
</feature>
<feature type="transmembrane region" description="Helical" evidence="9">
    <location>
        <begin position="117"/>
        <end position="136"/>
    </location>
</feature>
<evidence type="ECO:0000256" key="2">
    <source>
        <dbReference type="ARBA" id="ARBA00005551"/>
    </source>
</evidence>
<evidence type="ECO:0000256" key="1">
    <source>
        <dbReference type="ARBA" id="ARBA00004141"/>
    </source>
</evidence>
<dbReference type="GO" id="GO:0016020">
    <property type="term" value="C:membrane"/>
    <property type="evidence" value="ECO:0007669"/>
    <property type="project" value="UniProtKB-SubCell"/>
</dbReference>
<comment type="subcellular location">
    <subcellularLocation>
        <location evidence="1">Membrane</location>
        <topology evidence="1">Multi-pass membrane protein</topology>
    </subcellularLocation>
</comment>
<dbReference type="Gene3D" id="1.20.1530.20">
    <property type="match status" value="1"/>
</dbReference>
<evidence type="ECO:0000256" key="4">
    <source>
        <dbReference type="ARBA" id="ARBA00022449"/>
    </source>
</evidence>
<feature type="transmembrane region" description="Helical" evidence="9">
    <location>
        <begin position="87"/>
        <end position="105"/>
    </location>
</feature>
<reference evidence="11 12" key="1">
    <citation type="submission" date="2015-11" db="EMBL/GenBank/DDBJ databases">
        <title>Genomic analysis of 38 Legionella species identifies large and diverse effector repertoires.</title>
        <authorList>
            <person name="Burstein D."/>
            <person name="Amaro F."/>
            <person name="Zusman T."/>
            <person name="Lifshitz Z."/>
            <person name="Cohen O."/>
            <person name="Gilbert J.A."/>
            <person name="Pupko T."/>
            <person name="Shuman H.A."/>
            <person name="Segal G."/>
        </authorList>
    </citation>
    <scope>NUCLEOTIDE SEQUENCE [LARGE SCALE GENOMIC DNA]</scope>
    <source>
        <strain evidence="11 12">Oak Ridge-10</strain>
    </source>
</reference>
<dbReference type="EMBL" id="LNYP01000008">
    <property type="protein sequence ID" value="KTD43433.1"/>
    <property type="molecule type" value="Genomic_DNA"/>
</dbReference>
<dbReference type="InterPro" id="IPR038770">
    <property type="entry name" value="Na+/solute_symporter_sf"/>
</dbReference>
<keyword evidence="7" id="KW-0406">Ion transport</keyword>
<dbReference type="GO" id="GO:0015297">
    <property type="term" value="F:antiporter activity"/>
    <property type="evidence" value="ECO:0007669"/>
    <property type="project" value="UniProtKB-KW"/>
</dbReference>
<feature type="transmembrane region" description="Helical" evidence="9">
    <location>
        <begin position="269"/>
        <end position="288"/>
    </location>
</feature>
<feature type="transmembrane region" description="Helical" evidence="9">
    <location>
        <begin position="357"/>
        <end position="379"/>
    </location>
</feature>
<feature type="transmembrane region" description="Helical" evidence="9">
    <location>
        <begin position="6"/>
        <end position="25"/>
    </location>
</feature>
<feature type="transmembrane region" description="Helical" evidence="9">
    <location>
        <begin position="241"/>
        <end position="260"/>
    </location>
</feature>
<feature type="domain" description="Cation/H+ exchanger transmembrane" evidence="10">
    <location>
        <begin position="25"/>
        <end position="371"/>
    </location>
</feature>
<evidence type="ECO:0000256" key="3">
    <source>
        <dbReference type="ARBA" id="ARBA00022448"/>
    </source>
</evidence>
<dbReference type="PANTHER" id="PTHR42751:SF3">
    <property type="entry name" value="SODIUM_GLUTAMATE SYMPORTER"/>
    <property type="match status" value="1"/>
</dbReference>
<keyword evidence="8 9" id="KW-0472">Membrane</keyword>
<organism evidence="11 12">
    <name type="scientific">Legionella oakridgensis</name>
    <dbReference type="NCBI Taxonomy" id="29423"/>
    <lineage>
        <taxon>Bacteria</taxon>
        <taxon>Pseudomonadati</taxon>
        <taxon>Pseudomonadota</taxon>
        <taxon>Gammaproteobacteria</taxon>
        <taxon>Legionellales</taxon>
        <taxon>Legionellaceae</taxon>
        <taxon>Legionella</taxon>
    </lineage>
</organism>
<comment type="similarity">
    <text evidence="2">Belongs to the monovalent cation:proton antiporter 2 (CPA2) transporter (TC 2.A.37) family.</text>
</comment>
<gene>
    <name evidence="11" type="primary">kefC</name>
    <name evidence="11" type="ORF">Loak_0608</name>
</gene>
<evidence type="ECO:0000256" key="5">
    <source>
        <dbReference type="ARBA" id="ARBA00022692"/>
    </source>
</evidence>
<name>A0A0W0XFT5_9GAMM</name>
<comment type="caution">
    <text evidence="11">The sequence shown here is derived from an EMBL/GenBank/DDBJ whole genome shotgun (WGS) entry which is preliminary data.</text>
</comment>
<feature type="transmembrane region" description="Helical" evidence="9">
    <location>
        <begin position="148"/>
        <end position="169"/>
    </location>
</feature>
<dbReference type="RefSeq" id="WP_025385897.1">
    <property type="nucleotide sequence ID" value="NZ_LCUA01000005.1"/>
</dbReference>
<keyword evidence="3" id="KW-0813">Transport</keyword>
<evidence type="ECO:0000256" key="8">
    <source>
        <dbReference type="ARBA" id="ARBA00023136"/>
    </source>
</evidence>
<evidence type="ECO:0000313" key="12">
    <source>
        <dbReference type="Proteomes" id="UP000054858"/>
    </source>
</evidence>
<protein>
    <submittedName>
        <fullName evidence="11">Sodium/hydrogen antiporter</fullName>
    </submittedName>
</protein>
<evidence type="ECO:0000256" key="7">
    <source>
        <dbReference type="ARBA" id="ARBA00023065"/>
    </source>
</evidence>
<dbReference type="GO" id="GO:1902600">
    <property type="term" value="P:proton transmembrane transport"/>
    <property type="evidence" value="ECO:0007669"/>
    <property type="project" value="InterPro"/>
</dbReference>
<accession>A0A0W0XFT5</accession>
<dbReference type="Proteomes" id="UP000054858">
    <property type="component" value="Unassembled WGS sequence"/>
</dbReference>
<dbReference type="PANTHER" id="PTHR42751">
    <property type="entry name" value="SODIUM/HYDROGEN EXCHANGER FAMILY/TRKA DOMAIN PROTEIN"/>
    <property type="match status" value="1"/>
</dbReference>
<evidence type="ECO:0000256" key="9">
    <source>
        <dbReference type="SAM" id="Phobius"/>
    </source>
</evidence>